<dbReference type="Gene3D" id="3.90.1150.200">
    <property type="match status" value="1"/>
</dbReference>
<evidence type="ECO:0000259" key="1">
    <source>
        <dbReference type="Pfam" id="PF08818"/>
    </source>
</evidence>
<name>A0A840TFY4_9BACT</name>
<dbReference type="RefSeq" id="WP_184172143.1">
    <property type="nucleotide sequence ID" value="NZ_JACHGF010000002.1"/>
</dbReference>
<dbReference type="InterPro" id="IPR014922">
    <property type="entry name" value="YdhG-like"/>
</dbReference>
<evidence type="ECO:0000313" key="3">
    <source>
        <dbReference type="Proteomes" id="UP000557307"/>
    </source>
</evidence>
<dbReference type="AlphaFoldDB" id="A0A840TFY4"/>
<feature type="domain" description="YdhG-like" evidence="1">
    <location>
        <begin position="22"/>
        <end position="113"/>
    </location>
</feature>
<sequence>MQTTTIPQNIDEYIAGFPPETQQVLEQVRATIRAAAPEAQETISYAMPTYKLKGVLVYFAAFKNHIGFYATPTGNVAFSEEIAGYKVGKGSIQFPLNQPMPLELISKMVNFRVQENLEKAAQKGKK</sequence>
<dbReference type="Pfam" id="PF08818">
    <property type="entry name" value="DUF1801"/>
    <property type="match status" value="1"/>
</dbReference>
<keyword evidence="3" id="KW-1185">Reference proteome</keyword>
<evidence type="ECO:0000313" key="2">
    <source>
        <dbReference type="EMBL" id="MBB5283066.1"/>
    </source>
</evidence>
<dbReference type="Proteomes" id="UP000557307">
    <property type="component" value="Unassembled WGS sequence"/>
</dbReference>
<comment type="caution">
    <text evidence="2">The sequence shown here is derived from an EMBL/GenBank/DDBJ whole genome shotgun (WGS) entry which is preliminary data.</text>
</comment>
<accession>A0A840TFY4</accession>
<protein>
    <submittedName>
        <fullName evidence="2">Uncharacterized protein YdhG (YjbR/CyaY superfamily)</fullName>
    </submittedName>
</protein>
<gene>
    <name evidence="2" type="ORF">HNQ92_001192</name>
</gene>
<proteinExistence type="predicted"/>
<organism evidence="2 3">
    <name type="scientific">Rhabdobacter roseus</name>
    <dbReference type="NCBI Taxonomy" id="1655419"/>
    <lineage>
        <taxon>Bacteria</taxon>
        <taxon>Pseudomonadati</taxon>
        <taxon>Bacteroidota</taxon>
        <taxon>Cytophagia</taxon>
        <taxon>Cytophagales</taxon>
        <taxon>Cytophagaceae</taxon>
        <taxon>Rhabdobacter</taxon>
    </lineage>
</organism>
<reference evidence="2 3" key="1">
    <citation type="submission" date="2020-08" db="EMBL/GenBank/DDBJ databases">
        <title>Genomic Encyclopedia of Type Strains, Phase IV (KMG-IV): sequencing the most valuable type-strain genomes for metagenomic binning, comparative biology and taxonomic classification.</title>
        <authorList>
            <person name="Goeker M."/>
        </authorList>
    </citation>
    <scope>NUCLEOTIDE SEQUENCE [LARGE SCALE GENOMIC DNA]</scope>
    <source>
        <strain evidence="2 3">DSM 105074</strain>
    </source>
</reference>
<dbReference type="EMBL" id="JACHGF010000002">
    <property type="protein sequence ID" value="MBB5283066.1"/>
    <property type="molecule type" value="Genomic_DNA"/>
</dbReference>
<dbReference type="SUPFAM" id="SSF159888">
    <property type="entry name" value="YdhG-like"/>
    <property type="match status" value="1"/>
</dbReference>